<dbReference type="Pfam" id="PF23430">
    <property type="entry name" value="DUF7117"/>
    <property type="match status" value="2"/>
</dbReference>
<feature type="region of interest" description="Disordered" evidence="1">
    <location>
        <begin position="175"/>
        <end position="222"/>
    </location>
</feature>
<sequence length="296" mass="31492">MKVRGERECQSCGARWSYYDIGEVSCPECGSLRSVGVGSRRTHTDAPATLDLTPHRSQFGEAQGILPSAGVRDLKADLRAYLRRRGFINDGTLQPLDTTYLAARELLEAADAYDRLVDPTDEDRAYLLALLAGADDGDRPETAAVPRTLREARGMATVHACSAYRDDLSTFLDELSNTDGGAGDETGGAGGGGSTDADDDSRHIVADDDPGPAVTVEGTDPTARIRPARDRAETLHDRIKRVDALGGDVDPAVADALVDAANALGEFVRTGDQRSLDRVDDLFADAATGGSERTQD</sequence>
<keyword evidence="3" id="KW-1185">Reference proteome</keyword>
<evidence type="ECO:0000313" key="2">
    <source>
        <dbReference type="EMBL" id="SNR31012.1"/>
    </source>
</evidence>
<dbReference type="OrthoDB" id="341613at2157"/>
<evidence type="ECO:0008006" key="4">
    <source>
        <dbReference type="Google" id="ProtNLM"/>
    </source>
</evidence>
<dbReference type="AlphaFoldDB" id="A0A238V9A1"/>
<dbReference type="EMBL" id="FZNQ01000002">
    <property type="protein sequence ID" value="SNR31012.1"/>
    <property type="molecule type" value="Genomic_DNA"/>
</dbReference>
<dbReference type="InterPro" id="IPR055541">
    <property type="entry name" value="DUF7117"/>
</dbReference>
<dbReference type="Proteomes" id="UP000198397">
    <property type="component" value="Unassembled WGS sequence"/>
</dbReference>
<feature type="compositionally biased region" description="Gly residues" evidence="1">
    <location>
        <begin position="180"/>
        <end position="194"/>
    </location>
</feature>
<accession>A0A238V9A1</accession>
<reference evidence="2 3" key="1">
    <citation type="submission" date="2017-06" db="EMBL/GenBank/DDBJ databases">
        <authorList>
            <person name="Kim H.J."/>
            <person name="Triplett B.A."/>
        </authorList>
    </citation>
    <scope>NUCLEOTIDE SEQUENCE [LARGE SCALE GENOMIC DNA]</scope>
    <source>
        <strain evidence="2 3">DSM 8800</strain>
    </source>
</reference>
<name>A0A238V9A1_HALVU</name>
<dbReference type="RefSeq" id="WP_089383586.1">
    <property type="nucleotide sequence ID" value="NZ_FZNQ01000002.1"/>
</dbReference>
<evidence type="ECO:0000256" key="1">
    <source>
        <dbReference type="SAM" id="MobiDB-lite"/>
    </source>
</evidence>
<organism evidence="2 3">
    <name type="scientific">Halorubrum vacuolatum</name>
    <name type="common">Natronobacterium vacuolatum</name>
    <dbReference type="NCBI Taxonomy" id="63740"/>
    <lineage>
        <taxon>Archaea</taxon>
        <taxon>Methanobacteriati</taxon>
        <taxon>Methanobacteriota</taxon>
        <taxon>Stenosarchaea group</taxon>
        <taxon>Halobacteria</taxon>
        <taxon>Halobacteriales</taxon>
        <taxon>Haloferacaceae</taxon>
        <taxon>Halorubrum</taxon>
    </lineage>
</organism>
<proteinExistence type="predicted"/>
<evidence type="ECO:0000313" key="3">
    <source>
        <dbReference type="Proteomes" id="UP000198397"/>
    </source>
</evidence>
<gene>
    <name evidence="2" type="ORF">SAMN06264855_102131</name>
</gene>
<protein>
    <recommendedName>
        <fullName evidence="4">TFIIB-type zinc ribbon-containing protein</fullName>
    </recommendedName>
</protein>